<protein>
    <submittedName>
        <fullName evidence="6">Cytochrome c oxidase subunit II</fullName>
    </submittedName>
</protein>
<dbReference type="Gene3D" id="2.60.40.420">
    <property type="entry name" value="Cupredoxins - blue copper proteins"/>
    <property type="match status" value="1"/>
</dbReference>
<dbReference type="CDD" id="cd13913">
    <property type="entry name" value="ba3_CcO_II_C"/>
    <property type="match status" value="1"/>
</dbReference>
<reference evidence="6" key="2">
    <citation type="submission" date="2022-02" db="EMBL/GenBank/DDBJ databases">
        <authorList>
            <person name="Elcheninov A.G."/>
            <person name="Sorokin D.Y."/>
            <person name="Kublanov I.V."/>
        </authorList>
    </citation>
    <scope>NUCLEOTIDE SEQUENCE</scope>
    <source>
        <strain evidence="6">AArc-St2</strain>
    </source>
</reference>
<evidence type="ECO:0000313" key="6">
    <source>
        <dbReference type="EMBL" id="MCL9818061.1"/>
    </source>
</evidence>
<evidence type="ECO:0000256" key="1">
    <source>
        <dbReference type="ARBA" id="ARBA00004196"/>
    </source>
</evidence>
<accession>A0AAE3FZM7</accession>
<dbReference type="RefSeq" id="WP_250585503.1">
    <property type="nucleotide sequence ID" value="NZ_JAKRVX010000007.1"/>
</dbReference>
<dbReference type="PANTHER" id="PTHR42838:SF2">
    <property type="entry name" value="NITROUS-OXIDE REDUCTASE"/>
    <property type="match status" value="1"/>
</dbReference>
<keyword evidence="3" id="KW-0186">Copper</keyword>
<gene>
    <name evidence="6" type="ORF">AArcSt2_14050</name>
</gene>
<dbReference type="InterPro" id="IPR002429">
    <property type="entry name" value="CcO_II-like_C"/>
</dbReference>
<name>A0AAE3FZM7_9EURY</name>
<dbReference type="SUPFAM" id="SSF49503">
    <property type="entry name" value="Cupredoxins"/>
    <property type="match status" value="1"/>
</dbReference>
<keyword evidence="4" id="KW-0812">Transmembrane</keyword>
<evidence type="ECO:0000256" key="2">
    <source>
        <dbReference type="ARBA" id="ARBA00022723"/>
    </source>
</evidence>
<dbReference type="PROSITE" id="PS50857">
    <property type="entry name" value="COX2_CUA"/>
    <property type="match status" value="1"/>
</dbReference>
<keyword evidence="2" id="KW-0479">Metal-binding</keyword>
<reference evidence="6" key="1">
    <citation type="journal article" date="2022" name="Syst. Appl. Microbiol.">
        <title>Natronocalculus amylovorans gen. nov., sp. nov., and Natranaeroarchaeum aerophilus sp. nov., dominant culturable amylolytic natronoarchaea from hypersaline soda lakes in southwestern Siberia.</title>
        <authorList>
            <person name="Sorokin D.Y."/>
            <person name="Elcheninov A.G."/>
            <person name="Khizhniak T.V."/>
            <person name="Koenen M."/>
            <person name="Bale N.J."/>
            <person name="Damste J.S.S."/>
            <person name="Kublanov I.V."/>
        </authorList>
    </citation>
    <scope>NUCLEOTIDE SEQUENCE</scope>
    <source>
        <strain evidence="6">AArc-St2</strain>
    </source>
</reference>
<dbReference type="Pfam" id="PF00116">
    <property type="entry name" value="COX2"/>
    <property type="match status" value="1"/>
</dbReference>
<dbReference type="PANTHER" id="PTHR42838">
    <property type="entry name" value="CYTOCHROME C OXIDASE SUBUNIT II"/>
    <property type="match status" value="1"/>
</dbReference>
<dbReference type="EMBL" id="JAKRVX010000007">
    <property type="protein sequence ID" value="MCL9818061.1"/>
    <property type="molecule type" value="Genomic_DNA"/>
</dbReference>
<dbReference type="PRINTS" id="PR01166">
    <property type="entry name" value="CYCOXIDASEII"/>
</dbReference>
<keyword evidence="4" id="KW-0472">Membrane</keyword>
<evidence type="ECO:0000256" key="4">
    <source>
        <dbReference type="SAM" id="Phobius"/>
    </source>
</evidence>
<comment type="caution">
    <text evidence="6">The sequence shown here is derived from an EMBL/GenBank/DDBJ whole genome shotgun (WGS) entry which is preliminary data.</text>
</comment>
<dbReference type="AlphaFoldDB" id="A0AAE3FZM7"/>
<keyword evidence="7" id="KW-1185">Reference proteome</keyword>
<dbReference type="InterPro" id="IPR051403">
    <property type="entry name" value="NosZ/Cyto_c_oxidase_sub2"/>
</dbReference>
<comment type="subcellular location">
    <subcellularLocation>
        <location evidence="1">Cell envelope</location>
    </subcellularLocation>
</comment>
<dbReference type="GO" id="GO:0016020">
    <property type="term" value="C:membrane"/>
    <property type="evidence" value="ECO:0007669"/>
    <property type="project" value="InterPro"/>
</dbReference>
<dbReference type="GO" id="GO:0004129">
    <property type="term" value="F:cytochrome-c oxidase activity"/>
    <property type="evidence" value="ECO:0007669"/>
    <property type="project" value="InterPro"/>
</dbReference>
<organism evidence="6 7">
    <name type="scientific">Natronocalculus amylovorans</name>
    <dbReference type="NCBI Taxonomy" id="2917812"/>
    <lineage>
        <taxon>Archaea</taxon>
        <taxon>Methanobacteriati</taxon>
        <taxon>Methanobacteriota</taxon>
        <taxon>Stenosarchaea group</taxon>
        <taxon>Halobacteria</taxon>
        <taxon>Halobacteriales</taxon>
        <taxon>Haloferacaceae</taxon>
        <taxon>Natronocalculus</taxon>
    </lineage>
</organism>
<feature type="transmembrane region" description="Helical" evidence="4">
    <location>
        <begin position="9"/>
        <end position="29"/>
    </location>
</feature>
<proteinExistence type="predicted"/>
<dbReference type="InterPro" id="IPR008972">
    <property type="entry name" value="Cupredoxin"/>
</dbReference>
<sequence length="167" mass="18520">MHIHNYEKIWLVLAMIMIVGFLTTVTYGATAVGIEMISDEEDTIDPGALDEDPRFAEPRVEQVGENEYEAYVVAQQYIFSPDPIEVPANSTVTFYVTSPDVIHGFQVAGTNANTMVIPGEVAKLTVETEEPGEHGIVCNEYCGSGHHVMEGKLIIHPEDEFEMEDDE</sequence>
<evidence type="ECO:0000256" key="3">
    <source>
        <dbReference type="ARBA" id="ARBA00023008"/>
    </source>
</evidence>
<dbReference type="PROSITE" id="PS00078">
    <property type="entry name" value="COX2"/>
    <property type="match status" value="1"/>
</dbReference>
<dbReference type="Proteomes" id="UP001203207">
    <property type="component" value="Unassembled WGS sequence"/>
</dbReference>
<dbReference type="InterPro" id="IPR034214">
    <property type="entry name" value="Ba3_CcO_II_C"/>
</dbReference>
<dbReference type="InterPro" id="IPR001505">
    <property type="entry name" value="Copper_CuA"/>
</dbReference>
<evidence type="ECO:0000259" key="5">
    <source>
        <dbReference type="PROSITE" id="PS50857"/>
    </source>
</evidence>
<keyword evidence="4" id="KW-1133">Transmembrane helix</keyword>
<feature type="domain" description="Cytochrome oxidase subunit II copper A binding" evidence="5">
    <location>
        <begin position="65"/>
        <end position="167"/>
    </location>
</feature>
<evidence type="ECO:0000313" key="7">
    <source>
        <dbReference type="Proteomes" id="UP001203207"/>
    </source>
</evidence>
<dbReference type="GO" id="GO:0005507">
    <property type="term" value="F:copper ion binding"/>
    <property type="evidence" value="ECO:0007669"/>
    <property type="project" value="InterPro"/>
</dbReference>